<dbReference type="PROSITE" id="PS51257">
    <property type="entry name" value="PROKAR_LIPOPROTEIN"/>
    <property type="match status" value="1"/>
</dbReference>
<dbReference type="RefSeq" id="WP_350342998.1">
    <property type="nucleotide sequence ID" value="NZ_CP158367.1"/>
</dbReference>
<dbReference type="InterPro" id="IPR024370">
    <property type="entry name" value="PBP_domain"/>
</dbReference>
<sequence length="275" mass="30552">MKKLVFAVLVSTFFLVGCSPSDEAALTLATTTSTDDSGLLDELLPIFEEETGHQVDVIAVGTGQALEIGRRGDADILLVHAKELEKEFVENGYGTERFTVMYNDYIFLGPVEDVANVKDSSNVDEGLSKIYQAGQNNETNFNSRGDNSGTHNKEKSLWEYYDFNAEGKNWYNSLGQGMGDTLIASNEMGAYTLTDRGTFLSMKDKLENLQIVLEGDDLLHNPYGIIPVNPNKFSNVNSEAAQELVEFFIREDIQDMIGEYGIENFGQPLFFPNAY</sequence>
<dbReference type="AlphaFoldDB" id="A0AAU7VJL0"/>
<evidence type="ECO:0000256" key="1">
    <source>
        <dbReference type="SAM" id="SignalP"/>
    </source>
</evidence>
<dbReference type="PANTHER" id="PTHR37945">
    <property type="entry name" value="EXTRACELLULAR TUNGSTATE BINDING PROTEIN"/>
    <property type="match status" value="1"/>
</dbReference>
<protein>
    <submittedName>
        <fullName evidence="3">Substrate-binding domain-containing protein</fullName>
    </submittedName>
</protein>
<dbReference type="Pfam" id="PF12849">
    <property type="entry name" value="PBP_like_2"/>
    <property type="match status" value="1"/>
</dbReference>
<dbReference type="SUPFAM" id="SSF53850">
    <property type="entry name" value="Periplasmic binding protein-like II"/>
    <property type="match status" value="1"/>
</dbReference>
<dbReference type="Gene3D" id="3.40.190.10">
    <property type="entry name" value="Periplasmic binding protein-like II"/>
    <property type="match status" value="2"/>
</dbReference>
<name>A0AAU7VJL0_9FIRM</name>
<dbReference type="EMBL" id="CP158367">
    <property type="protein sequence ID" value="XBX74244.1"/>
    <property type="molecule type" value="Genomic_DNA"/>
</dbReference>
<proteinExistence type="predicted"/>
<gene>
    <name evidence="3" type="ORF">PRVXT_002274</name>
</gene>
<organism evidence="3">
    <name type="scientific">Proteinivorax tanatarense</name>
    <dbReference type="NCBI Taxonomy" id="1260629"/>
    <lineage>
        <taxon>Bacteria</taxon>
        <taxon>Bacillati</taxon>
        <taxon>Bacillota</taxon>
        <taxon>Clostridia</taxon>
        <taxon>Eubacteriales</taxon>
        <taxon>Proteinivoracaceae</taxon>
        <taxon>Proteinivorax</taxon>
    </lineage>
</organism>
<dbReference type="PANTHER" id="PTHR37945:SF1">
    <property type="entry name" value="EXTRACELLULAR TUNGSTATE BINDING PROTEIN"/>
    <property type="match status" value="1"/>
</dbReference>
<evidence type="ECO:0000259" key="2">
    <source>
        <dbReference type="Pfam" id="PF12849"/>
    </source>
</evidence>
<accession>A0AAU7VJL0</accession>
<dbReference type="InterPro" id="IPR052738">
    <property type="entry name" value="ABC-Tungstate_binding"/>
</dbReference>
<feature type="chain" id="PRO_5043403391" evidence="1">
    <location>
        <begin position="25"/>
        <end position="275"/>
    </location>
</feature>
<reference evidence="3" key="2">
    <citation type="submission" date="2024-06" db="EMBL/GenBank/DDBJ databases">
        <authorList>
            <person name="Petrova K.O."/>
            <person name="Toshchakov S.V."/>
            <person name="Boltjanskaja Y.V."/>
            <person name="Kevbrin V."/>
        </authorList>
    </citation>
    <scope>NUCLEOTIDE SEQUENCE</scope>
    <source>
        <strain evidence="3">Z-910T</strain>
    </source>
</reference>
<keyword evidence="1" id="KW-0732">Signal</keyword>
<feature type="domain" description="PBP" evidence="2">
    <location>
        <begin position="23"/>
        <end position="251"/>
    </location>
</feature>
<feature type="signal peptide" evidence="1">
    <location>
        <begin position="1"/>
        <end position="24"/>
    </location>
</feature>
<evidence type="ECO:0000313" key="3">
    <source>
        <dbReference type="EMBL" id="XBX74244.1"/>
    </source>
</evidence>
<reference evidence="3" key="1">
    <citation type="journal article" date="2013" name="Extremophiles">
        <title>Proteinivorax tanatarense gen. nov., sp. nov., an anaerobic, haloalkaliphilic, proteolytic bacterium isolated from a decaying algal bloom, and proposal of Proteinivoraceae fam. nov.</title>
        <authorList>
            <person name="Kevbrin V."/>
            <person name="Boltyanskaya Y."/>
            <person name="Zhilina T."/>
            <person name="Kolganova T."/>
            <person name="Lavrentjeva E."/>
            <person name="Kuznetsov B."/>
        </authorList>
    </citation>
    <scope>NUCLEOTIDE SEQUENCE</scope>
    <source>
        <strain evidence="3">Z-910T</strain>
    </source>
</reference>